<dbReference type="CDD" id="cd06268">
    <property type="entry name" value="PBP1_ABC_transporter_LIVBP-like"/>
    <property type="match status" value="1"/>
</dbReference>
<organism evidence="2 3">
    <name type="scientific">Salinisphaera aquimarina</name>
    <dbReference type="NCBI Taxonomy" id="2094031"/>
    <lineage>
        <taxon>Bacteria</taxon>
        <taxon>Pseudomonadati</taxon>
        <taxon>Pseudomonadota</taxon>
        <taxon>Gammaproteobacteria</taxon>
        <taxon>Salinisphaerales</taxon>
        <taxon>Salinisphaeraceae</taxon>
        <taxon>Salinisphaera</taxon>
    </lineage>
</organism>
<dbReference type="EMBL" id="JBHRSS010000003">
    <property type="protein sequence ID" value="MFC3103298.1"/>
    <property type="molecule type" value="Genomic_DNA"/>
</dbReference>
<sequence>MNTWLRVVCVALLCAALPVQAQSTDDAGTNEAPSSAASPATDGGLKAFTFGYIGWNDDPRYSEARVEQQFQGEPWGRPLAGAQVALDESKFPGMAAGVKFALDEKLVSNTDEVLAAIRKMQSAGTHFVLLDLPAGTIARVASEFDAGDMTFFNVSAQDDRLRGQYCNADLLHTIPSDAMRNDALAQYLVSRQWNKILLLRGPLREDAVLASSFERSAKRFGLDIVATRDFILGNNPREREKNNPKLITSGLDYDAVYIADSEGEFSRAANYAVQHPRPVVGSAGLVPQAWHWAWNKHGARQLNHRLERKADHKMTAYDWAAWVAVKAIVAGVQRTESTDYKALRDYILSDDIDLDGFKGFRMAFRHFNGQLGQPILLGSGNWVVDVAPLEGFLDPKNYLNTLGFDARESACKAQFGEAP</sequence>
<dbReference type="RefSeq" id="WP_380687195.1">
    <property type="nucleotide sequence ID" value="NZ_JBHRSS010000003.1"/>
</dbReference>
<proteinExistence type="predicted"/>
<reference evidence="3" key="1">
    <citation type="journal article" date="2019" name="Int. J. Syst. Evol. Microbiol.">
        <title>The Global Catalogue of Microorganisms (GCM) 10K type strain sequencing project: providing services to taxonomists for standard genome sequencing and annotation.</title>
        <authorList>
            <consortium name="The Broad Institute Genomics Platform"/>
            <consortium name="The Broad Institute Genome Sequencing Center for Infectious Disease"/>
            <person name="Wu L."/>
            <person name="Ma J."/>
        </authorList>
    </citation>
    <scope>NUCLEOTIDE SEQUENCE [LARGE SCALE GENOMIC DNA]</scope>
    <source>
        <strain evidence="3">KCTC 52640</strain>
    </source>
</reference>
<dbReference type="Gene3D" id="3.40.50.2300">
    <property type="match status" value="2"/>
</dbReference>
<comment type="caution">
    <text evidence="2">The sequence shown here is derived from an EMBL/GenBank/DDBJ whole genome shotgun (WGS) entry which is preliminary data.</text>
</comment>
<keyword evidence="1" id="KW-0732">Signal</keyword>
<dbReference type="Proteomes" id="UP001595462">
    <property type="component" value="Unassembled WGS sequence"/>
</dbReference>
<feature type="signal peptide" evidence="1">
    <location>
        <begin position="1"/>
        <end position="21"/>
    </location>
</feature>
<gene>
    <name evidence="2" type="ORF">ACFOSU_05265</name>
</gene>
<protein>
    <submittedName>
        <fullName evidence="2">Amino acid ABC transporter substrate-binding protein</fullName>
    </submittedName>
</protein>
<evidence type="ECO:0000313" key="2">
    <source>
        <dbReference type="EMBL" id="MFC3103298.1"/>
    </source>
</evidence>
<accession>A0ABV7EKP8</accession>
<evidence type="ECO:0000313" key="3">
    <source>
        <dbReference type="Proteomes" id="UP001595462"/>
    </source>
</evidence>
<dbReference type="SUPFAM" id="SSF53822">
    <property type="entry name" value="Periplasmic binding protein-like I"/>
    <property type="match status" value="1"/>
</dbReference>
<name>A0ABV7EKP8_9GAMM</name>
<feature type="chain" id="PRO_5047381018" evidence="1">
    <location>
        <begin position="22"/>
        <end position="419"/>
    </location>
</feature>
<evidence type="ECO:0000256" key="1">
    <source>
        <dbReference type="SAM" id="SignalP"/>
    </source>
</evidence>
<dbReference type="InterPro" id="IPR028082">
    <property type="entry name" value="Peripla_BP_I"/>
</dbReference>
<keyword evidence="3" id="KW-1185">Reference proteome</keyword>